<evidence type="ECO:0000313" key="1">
    <source>
        <dbReference type="EMBL" id="SDY49879.1"/>
    </source>
</evidence>
<protein>
    <submittedName>
        <fullName evidence="1">Uncharacterized protein</fullName>
    </submittedName>
</protein>
<dbReference type="RefSeq" id="WP_091157901.1">
    <property type="nucleotide sequence ID" value="NZ_FNOT01000007.1"/>
</dbReference>
<dbReference type="Proteomes" id="UP000198921">
    <property type="component" value="Unassembled WGS sequence"/>
</dbReference>
<reference evidence="2" key="1">
    <citation type="submission" date="2016-10" db="EMBL/GenBank/DDBJ databases">
        <authorList>
            <person name="Varghese N."/>
            <person name="Submissions S."/>
        </authorList>
    </citation>
    <scope>NUCLEOTIDE SEQUENCE [LARGE SCALE GENOMIC DNA]</scope>
    <source>
        <strain evidence="2">DSM 45422</strain>
    </source>
</reference>
<dbReference type="OrthoDB" id="5108480at2"/>
<gene>
    <name evidence="1" type="ORF">SAMN05660209_03029</name>
</gene>
<dbReference type="AlphaFoldDB" id="A0A1H3KD58"/>
<sequence length="175" mass="19834">MPSLAEIRTALADSSPYDWNRIAGWGANAAPVGPALTSVMSTGEYGEVEGWYSRNYSDLLVWERDVVLSIGYGLKVDPEEKRRLHFDWAEKRNWEVTNSFADIRWHGQVVDRMTMWSIDKGSALVPIGDFVPEGQPRYIEPWQYAVAFAIAVAHGNDSQLDYYLSASEQSVRMQQ</sequence>
<keyword evidence="2" id="KW-1185">Reference proteome</keyword>
<organism evidence="1 2">
    <name type="scientific">Geodermatophilus africanus</name>
    <dbReference type="NCBI Taxonomy" id="1137993"/>
    <lineage>
        <taxon>Bacteria</taxon>
        <taxon>Bacillati</taxon>
        <taxon>Actinomycetota</taxon>
        <taxon>Actinomycetes</taxon>
        <taxon>Geodermatophilales</taxon>
        <taxon>Geodermatophilaceae</taxon>
        <taxon>Geodermatophilus</taxon>
    </lineage>
</organism>
<accession>A0A1H3KD58</accession>
<proteinExistence type="predicted"/>
<name>A0A1H3KD58_9ACTN</name>
<dbReference type="EMBL" id="FNOT01000007">
    <property type="protein sequence ID" value="SDY49879.1"/>
    <property type="molecule type" value="Genomic_DNA"/>
</dbReference>
<evidence type="ECO:0000313" key="2">
    <source>
        <dbReference type="Proteomes" id="UP000198921"/>
    </source>
</evidence>